<gene>
    <name evidence="6" type="ORF">DI536_05325</name>
</gene>
<keyword evidence="5" id="KW-0119">Carbohydrate metabolism</keyword>
<protein>
    <recommendedName>
        <fullName evidence="8">ChbG/HpnK family deacetylase</fullName>
    </recommendedName>
</protein>
<name>A0A2W5TRQ4_9BACT</name>
<accession>A0A2W5TRQ4</accession>
<dbReference type="GO" id="GO:0019213">
    <property type="term" value="F:deacetylase activity"/>
    <property type="evidence" value="ECO:0007669"/>
    <property type="project" value="TreeGrafter"/>
</dbReference>
<evidence type="ECO:0000313" key="7">
    <source>
        <dbReference type="Proteomes" id="UP000249061"/>
    </source>
</evidence>
<dbReference type="PANTHER" id="PTHR31609">
    <property type="entry name" value="YDJC DEACETYLASE FAMILY MEMBER"/>
    <property type="match status" value="1"/>
</dbReference>
<organism evidence="6 7">
    <name type="scientific">Archangium gephyra</name>
    <dbReference type="NCBI Taxonomy" id="48"/>
    <lineage>
        <taxon>Bacteria</taxon>
        <taxon>Pseudomonadati</taxon>
        <taxon>Myxococcota</taxon>
        <taxon>Myxococcia</taxon>
        <taxon>Myxococcales</taxon>
        <taxon>Cystobacterineae</taxon>
        <taxon>Archangiaceae</taxon>
        <taxon>Archangium</taxon>
    </lineage>
</organism>
<reference evidence="6 7" key="1">
    <citation type="submission" date="2017-08" db="EMBL/GenBank/DDBJ databases">
        <title>Infants hospitalized years apart are colonized by the same room-sourced microbial strains.</title>
        <authorList>
            <person name="Brooks B."/>
            <person name="Olm M.R."/>
            <person name="Firek B.A."/>
            <person name="Baker R."/>
            <person name="Thomas B.C."/>
            <person name="Morowitz M.J."/>
            <person name="Banfield J.F."/>
        </authorList>
    </citation>
    <scope>NUCLEOTIDE SEQUENCE [LARGE SCALE GENOMIC DNA]</scope>
    <source>
        <strain evidence="6">S2_003_000_R2_14</strain>
    </source>
</reference>
<dbReference type="GO" id="GO:0046872">
    <property type="term" value="F:metal ion binding"/>
    <property type="evidence" value="ECO:0007669"/>
    <property type="project" value="UniProtKB-KW"/>
</dbReference>
<evidence type="ECO:0000256" key="4">
    <source>
        <dbReference type="ARBA" id="ARBA00022842"/>
    </source>
</evidence>
<evidence type="ECO:0000313" key="6">
    <source>
        <dbReference type="EMBL" id="PZR16587.1"/>
    </source>
</evidence>
<proteinExistence type="predicted"/>
<comment type="cofactor">
    <cofactor evidence="1">
        <name>Mg(2+)</name>
        <dbReference type="ChEBI" id="CHEBI:18420"/>
    </cofactor>
</comment>
<dbReference type="AlphaFoldDB" id="A0A2W5TRQ4"/>
<evidence type="ECO:0000256" key="1">
    <source>
        <dbReference type="ARBA" id="ARBA00001946"/>
    </source>
</evidence>
<dbReference type="InterPro" id="IPR011330">
    <property type="entry name" value="Glyco_hydro/deAcase_b/a-brl"/>
</dbReference>
<keyword evidence="4" id="KW-0460">Magnesium</keyword>
<dbReference type="SUPFAM" id="SSF88713">
    <property type="entry name" value="Glycoside hydrolase/deacetylase"/>
    <property type="match status" value="1"/>
</dbReference>
<comment type="caution">
    <text evidence="6">The sequence shown here is derived from an EMBL/GenBank/DDBJ whole genome shotgun (WGS) entry which is preliminary data.</text>
</comment>
<dbReference type="Proteomes" id="UP000249061">
    <property type="component" value="Unassembled WGS sequence"/>
</dbReference>
<keyword evidence="2" id="KW-0479">Metal-binding</keyword>
<dbReference type="GO" id="GO:0016787">
    <property type="term" value="F:hydrolase activity"/>
    <property type="evidence" value="ECO:0007669"/>
    <property type="project" value="UniProtKB-KW"/>
</dbReference>
<evidence type="ECO:0000256" key="2">
    <source>
        <dbReference type="ARBA" id="ARBA00022723"/>
    </source>
</evidence>
<sequence>MIRLVINADDLGLNARIDEGIFAAHTDGVVTSATVLAVGPTAAEAIRRANQTRLGLGLHLCLTTHLTPAAPAREVRWLAPGGRFRRNWAELSAAWLTKLIPAEEIVTEFRAQVRRAGDLGAQLDHLDTHQHLHLLPGMTSLIEVLAAELGLPIRWPQERPTARWLRNPAAAMKSTILGTLARVKQPRGVRRVRAHGIFESGRLNERRLLRLIDRLDEGDHEIVTHPGLEPGAVPQDPTWRYDWEGELQAVLSPRVRDAIARRGIELVTYKQLES</sequence>
<dbReference type="Pfam" id="PF04794">
    <property type="entry name" value="YdjC"/>
    <property type="match status" value="1"/>
</dbReference>
<dbReference type="Gene3D" id="3.20.20.370">
    <property type="entry name" value="Glycoside hydrolase/deacetylase"/>
    <property type="match status" value="1"/>
</dbReference>
<keyword evidence="3" id="KW-0378">Hydrolase</keyword>
<dbReference type="GO" id="GO:0005975">
    <property type="term" value="P:carbohydrate metabolic process"/>
    <property type="evidence" value="ECO:0007669"/>
    <property type="project" value="InterPro"/>
</dbReference>
<evidence type="ECO:0000256" key="3">
    <source>
        <dbReference type="ARBA" id="ARBA00022801"/>
    </source>
</evidence>
<evidence type="ECO:0000256" key="5">
    <source>
        <dbReference type="ARBA" id="ARBA00023277"/>
    </source>
</evidence>
<evidence type="ECO:0008006" key="8">
    <source>
        <dbReference type="Google" id="ProtNLM"/>
    </source>
</evidence>
<dbReference type="PANTHER" id="PTHR31609:SF1">
    <property type="entry name" value="CARBOHYDRATE DEACETYLASE"/>
    <property type="match status" value="1"/>
</dbReference>
<dbReference type="InterPro" id="IPR006879">
    <property type="entry name" value="YdjC-like"/>
</dbReference>
<dbReference type="EMBL" id="QFQP01000003">
    <property type="protein sequence ID" value="PZR16587.1"/>
    <property type="molecule type" value="Genomic_DNA"/>
</dbReference>